<feature type="region of interest" description="Disordered" evidence="1">
    <location>
        <begin position="110"/>
        <end position="139"/>
    </location>
</feature>
<name>A0A3M7LWS4_9PLEO</name>
<dbReference type="EMBL" id="KE747809">
    <property type="protein sequence ID" value="RMZ66640.1"/>
    <property type="molecule type" value="Genomic_DNA"/>
</dbReference>
<feature type="compositionally biased region" description="Polar residues" evidence="1">
    <location>
        <begin position="54"/>
        <end position="72"/>
    </location>
</feature>
<dbReference type="AlphaFoldDB" id="A0A3M7LWS4"/>
<proteinExistence type="predicted"/>
<dbReference type="Proteomes" id="UP000265663">
    <property type="component" value="Unassembled WGS sequence"/>
</dbReference>
<protein>
    <submittedName>
        <fullName evidence="2">Uncharacterized protein</fullName>
    </submittedName>
</protein>
<evidence type="ECO:0000313" key="2">
    <source>
        <dbReference type="EMBL" id="RMZ66640.1"/>
    </source>
</evidence>
<evidence type="ECO:0000256" key="1">
    <source>
        <dbReference type="SAM" id="MobiDB-lite"/>
    </source>
</evidence>
<evidence type="ECO:0000313" key="3">
    <source>
        <dbReference type="Proteomes" id="UP000265663"/>
    </source>
</evidence>
<dbReference type="OrthoDB" id="3693023at2759"/>
<keyword evidence="3" id="KW-1185">Reference proteome</keyword>
<sequence length="203" mass="22335">MEITMPTTDQRPEESLAQKSLNSQESKQRSSVGRWFHKAKDATLLKTLRRHADSSSTERTSTDPSVADSSVETVGVAERLGKTTSMHPARTDSLMGEEASIAKIDDNSHLKTPASISEPEMGTSIMPPPSVARSQTEEQGKEVIITQDIMRMIMESNKKRAIDSIRYQGVKKRSGATVISHTRVQDTARGMGAPANPLRWSQD</sequence>
<feature type="region of interest" description="Disordered" evidence="1">
    <location>
        <begin position="172"/>
        <end position="203"/>
    </location>
</feature>
<reference evidence="2 3" key="1">
    <citation type="journal article" date="2014" name="PLoS ONE">
        <title>De novo Genome Assembly of the Fungal Plant Pathogen Pyrenophora semeniperda.</title>
        <authorList>
            <person name="Soliai M.M."/>
            <person name="Meyer S.E."/>
            <person name="Udall J.A."/>
            <person name="Elzinga D.E."/>
            <person name="Hermansen R.A."/>
            <person name="Bodily P.M."/>
            <person name="Hart A.A."/>
            <person name="Coleman C.E."/>
        </authorList>
    </citation>
    <scope>NUCLEOTIDE SEQUENCE [LARGE SCALE GENOMIC DNA]</scope>
    <source>
        <strain evidence="2 3">CCB06</strain>
        <tissue evidence="2">Mycelium</tissue>
    </source>
</reference>
<feature type="compositionally biased region" description="Polar residues" evidence="1">
    <location>
        <begin position="17"/>
        <end position="31"/>
    </location>
</feature>
<accession>A0A3M7LWS4</accession>
<feature type="region of interest" description="Disordered" evidence="1">
    <location>
        <begin position="1"/>
        <end position="93"/>
    </location>
</feature>
<gene>
    <name evidence="2" type="ORF">GMOD_00001995</name>
</gene>
<organism evidence="2 3">
    <name type="scientific">Pyrenophora seminiperda CCB06</name>
    <dbReference type="NCBI Taxonomy" id="1302712"/>
    <lineage>
        <taxon>Eukaryota</taxon>
        <taxon>Fungi</taxon>
        <taxon>Dikarya</taxon>
        <taxon>Ascomycota</taxon>
        <taxon>Pezizomycotina</taxon>
        <taxon>Dothideomycetes</taxon>
        <taxon>Pleosporomycetidae</taxon>
        <taxon>Pleosporales</taxon>
        <taxon>Pleosporineae</taxon>
        <taxon>Pleosporaceae</taxon>
        <taxon>Pyrenophora</taxon>
    </lineage>
</organism>